<organism evidence="1 2">
    <name type="scientific">Streptomyces atratus</name>
    <dbReference type="NCBI Taxonomy" id="1893"/>
    <lineage>
        <taxon>Bacteria</taxon>
        <taxon>Bacillati</taxon>
        <taxon>Actinomycetota</taxon>
        <taxon>Actinomycetes</taxon>
        <taxon>Kitasatosporales</taxon>
        <taxon>Streptomycetaceae</taxon>
        <taxon>Streptomyces</taxon>
    </lineage>
</organism>
<accession>A0A1K2FBZ3</accession>
<name>A0A1K2FBZ3_STRAR</name>
<dbReference type="Proteomes" id="UP000181909">
    <property type="component" value="Unassembled WGS sequence"/>
</dbReference>
<feature type="non-terminal residue" evidence="1">
    <location>
        <position position="1"/>
    </location>
</feature>
<dbReference type="EMBL" id="FPJO01000067">
    <property type="protein sequence ID" value="SFY45267.1"/>
    <property type="molecule type" value="Genomic_DNA"/>
</dbReference>
<evidence type="ECO:0000313" key="1">
    <source>
        <dbReference type="EMBL" id="SFY45267.1"/>
    </source>
</evidence>
<sequence length="42" mass="4502">LGRPQHQAGPQDDIGRGVTAARQLPQLINLFGGEIHTGPTKR</sequence>
<proteinExistence type="predicted"/>
<reference evidence="1 2" key="1">
    <citation type="submission" date="2016-11" db="EMBL/GenBank/DDBJ databases">
        <authorList>
            <person name="Jaros S."/>
            <person name="Januszkiewicz K."/>
            <person name="Wedrychowicz H."/>
        </authorList>
    </citation>
    <scope>NUCLEOTIDE SEQUENCE [LARGE SCALE GENOMIC DNA]</scope>
    <source>
        <strain evidence="1 2">OK807</strain>
    </source>
</reference>
<evidence type="ECO:0000313" key="2">
    <source>
        <dbReference type="Proteomes" id="UP000181909"/>
    </source>
</evidence>
<gene>
    <name evidence="1" type="ORF">SAMN02787144_106710</name>
</gene>
<dbReference type="AlphaFoldDB" id="A0A1K2FBZ3"/>
<protein>
    <submittedName>
        <fullName evidence="1">Uncharacterized protein</fullName>
    </submittedName>
</protein>